<evidence type="ECO:0000259" key="4">
    <source>
        <dbReference type="PROSITE" id="PS51462"/>
    </source>
</evidence>
<dbReference type="InterPro" id="IPR015797">
    <property type="entry name" value="NUDIX_hydrolase-like_dom_sf"/>
</dbReference>
<dbReference type="Pfam" id="PF00293">
    <property type="entry name" value="NUDIX"/>
    <property type="match status" value="1"/>
</dbReference>
<gene>
    <name evidence="5" type="ORF">W911_08535</name>
</gene>
<name>V5SEP4_9HYPH</name>
<dbReference type="GO" id="GO:0016787">
    <property type="term" value="F:hydrolase activity"/>
    <property type="evidence" value="ECO:0007669"/>
    <property type="project" value="UniProtKB-KW"/>
</dbReference>
<protein>
    <submittedName>
        <fullName evidence="5">NUDIX hydrolase</fullName>
    </submittedName>
</protein>
<dbReference type="PATRIC" id="fig|1029756.8.peg.1781"/>
<dbReference type="SUPFAM" id="SSF55811">
    <property type="entry name" value="Nudix"/>
    <property type="match status" value="1"/>
</dbReference>
<comment type="similarity">
    <text evidence="3">Belongs to the Nudix hydrolase family.</text>
</comment>
<dbReference type="PANTHER" id="PTHR43046:SF16">
    <property type="entry name" value="ADP-RIBOSE PYROPHOSPHATASE YJHB-RELATED"/>
    <property type="match status" value="1"/>
</dbReference>
<dbReference type="HOGENOM" id="CLU_037162_10_1_5"/>
<feature type="domain" description="Nudix hydrolase" evidence="4">
    <location>
        <begin position="24"/>
        <end position="150"/>
    </location>
</feature>
<dbReference type="AlphaFoldDB" id="V5SEP4"/>
<dbReference type="Gene3D" id="3.90.79.10">
    <property type="entry name" value="Nucleoside Triphosphate Pyrophosphohydrolase"/>
    <property type="match status" value="1"/>
</dbReference>
<keyword evidence="2 3" id="KW-0378">Hydrolase</keyword>
<sequence>MIGRMFPERMIHKALQRYWRYSRGLTLGAQGVVLDRSGNTVLLIRHTYRSGWHFPGGGVERGETAEDAMSRELHEEAGVELQGPPEFFGLYANHVLFPGDHIALFVVRAWHQPQIPPPNREIAEQGFFPLDALPPGTSEPTRNRLEEIMGLRPRAAHWSAP</sequence>
<dbReference type="CDD" id="cd04680">
    <property type="entry name" value="NUDIX_Hydrolase"/>
    <property type="match status" value="1"/>
</dbReference>
<dbReference type="STRING" id="1029756.W911_08535"/>
<dbReference type="PRINTS" id="PR00502">
    <property type="entry name" value="NUDIXFAMILY"/>
</dbReference>
<dbReference type="Proteomes" id="UP000018542">
    <property type="component" value="Chromosome"/>
</dbReference>
<dbReference type="InterPro" id="IPR020084">
    <property type="entry name" value="NUDIX_hydrolase_CS"/>
</dbReference>
<evidence type="ECO:0000256" key="1">
    <source>
        <dbReference type="ARBA" id="ARBA00001946"/>
    </source>
</evidence>
<evidence type="ECO:0000256" key="3">
    <source>
        <dbReference type="RuleBase" id="RU003476"/>
    </source>
</evidence>
<dbReference type="PROSITE" id="PS00893">
    <property type="entry name" value="NUDIX_BOX"/>
    <property type="match status" value="1"/>
</dbReference>
<comment type="cofactor">
    <cofactor evidence="1">
        <name>Mg(2+)</name>
        <dbReference type="ChEBI" id="CHEBI:18420"/>
    </cofactor>
</comment>
<evidence type="ECO:0000313" key="5">
    <source>
        <dbReference type="EMBL" id="AHB48429.1"/>
    </source>
</evidence>
<accession>V5SEP4</accession>
<dbReference type="PANTHER" id="PTHR43046">
    <property type="entry name" value="GDP-MANNOSE MANNOSYL HYDROLASE"/>
    <property type="match status" value="1"/>
</dbReference>
<keyword evidence="6" id="KW-1185">Reference proteome</keyword>
<dbReference type="InterPro" id="IPR020476">
    <property type="entry name" value="Nudix_hydrolase"/>
</dbReference>
<evidence type="ECO:0000313" key="6">
    <source>
        <dbReference type="Proteomes" id="UP000018542"/>
    </source>
</evidence>
<proteinExistence type="inferred from homology"/>
<evidence type="ECO:0000256" key="2">
    <source>
        <dbReference type="ARBA" id="ARBA00022801"/>
    </source>
</evidence>
<dbReference type="PROSITE" id="PS51462">
    <property type="entry name" value="NUDIX"/>
    <property type="match status" value="1"/>
</dbReference>
<dbReference type="EMBL" id="CP006912">
    <property type="protein sequence ID" value="AHB48429.1"/>
    <property type="molecule type" value="Genomic_DNA"/>
</dbReference>
<organism evidence="5 6">
    <name type="scientific">Hyphomicrobium nitrativorans NL23</name>
    <dbReference type="NCBI Taxonomy" id="1029756"/>
    <lineage>
        <taxon>Bacteria</taxon>
        <taxon>Pseudomonadati</taxon>
        <taxon>Pseudomonadota</taxon>
        <taxon>Alphaproteobacteria</taxon>
        <taxon>Hyphomicrobiales</taxon>
        <taxon>Hyphomicrobiaceae</taxon>
        <taxon>Hyphomicrobium</taxon>
    </lineage>
</organism>
<dbReference type="InterPro" id="IPR000086">
    <property type="entry name" value="NUDIX_hydrolase_dom"/>
</dbReference>
<dbReference type="KEGG" id="hni:W911_08535"/>
<reference evidence="5 6" key="1">
    <citation type="journal article" date="2014" name="Genome Announc.">
        <title>Complete Genome Sequence of Hyphomicrobium nitrativorans Strain NL23, a Denitrifying Bacterium Isolated from Biofilm of a Methanol-Fed Denitrification System Treating Seawater at the Montreal Biodome.</title>
        <authorList>
            <person name="Martineau C."/>
            <person name="Villeneuve C."/>
            <person name="Mauffrey F."/>
            <person name="Villemur R."/>
        </authorList>
    </citation>
    <scope>NUCLEOTIDE SEQUENCE [LARGE SCALE GENOMIC DNA]</scope>
    <source>
        <strain evidence="5">NL23</strain>
    </source>
</reference>